<reference evidence="1 2" key="1">
    <citation type="submission" date="2013-08" db="EMBL/GenBank/DDBJ databases">
        <title>The genome sequence of Skermanella stibiiresistens.</title>
        <authorList>
            <person name="Zhu W."/>
            <person name="Wang G."/>
        </authorList>
    </citation>
    <scope>NUCLEOTIDE SEQUENCE [LARGE SCALE GENOMIC DNA]</scope>
    <source>
        <strain evidence="1 2">SB22</strain>
    </source>
</reference>
<gene>
    <name evidence="1" type="ORF">N825_14695</name>
</gene>
<dbReference type="AlphaFoldDB" id="W9H331"/>
<proteinExistence type="predicted"/>
<evidence type="ECO:0000313" key="1">
    <source>
        <dbReference type="EMBL" id="EWY38158.1"/>
    </source>
</evidence>
<dbReference type="PATRIC" id="fig|1385369.3.peg.4810"/>
<dbReference type="OrthoDB" id="7306676at2"/>
<protein>
    <submittedName>
        <fullName evidence="1">Uncharacterized protein</fullName>
    </submittedName>
</protein>
<sequence>MSNLHRRAMEAVLQAAQHDIVGTIQEREIADRHSEDGDEAVLDVAILHAYRVFTRICEDQGLDVDATLFAELAGELADEMAQDNDYD</sequence>
<comment type="caution">
    <text evidence="1">The sequence shown here is derived from an EMBL/GenBank/DDBJ whole genome shotgun (WGS) entry which is preliminary data.</text>
</comment>
<keyword evidence="2" id="KW-1185">Reference proteome</keyword>
<name>W9H331_9PROT</name>
<accession>W9H331</accession>
<evidence type="ECO:0000313" key="2">
    <source>
        <dbReference type="Proteomes" id="UP000019486"/>
    </source>
</evidence>
<dbReference type="RefSeq" id="WP_037457642.1">
    <property type="nucleotide sequence ID" value="NZ_AVFL01000020.1"/>
</dbReference>
<dbReference type="Proteomes" id="UP000019486">
    <property type="component" value="Unassembled WGS sequence"/>
</dbReference>
<dbReference type="EMBL" id="AVFL01000020">
    <property type="protein sequence ID" value="EWY38158.1"/>
    <property type="molecule type" value="Genomic_DNA"/>
</dbReference>
<dbReference type="STRING" id="1385369.N825_14695"/>
<organism evidence="1 2">
    <name type="scientific">Skermanella stibiiresistens SB22</name>
    <dbReference type="NCBI Taxonomy" id="1385369"/>
    <lineage>
        <taxon>Bacteria</taxon>
        <taxon>Pseudomonadati</taxon>
        <taxon>Pseudomonadota</taxon>
        <taxon>Alphaproteobacteria</taxon>
        <taxon>Rhodospirillales</taxon>
        <taxon>Azospirillaceae</taxon>
        <taxon>Skermanella</taxon>
    </lineage>
</organism>